<dbReference type="Pfam" id="PF21530">
    <property type="entry name" value="Pif1_2B_dom"/>
    <property type="match status" value="1"/>
</dbReference>
<dbReference type="SUPFAM" id="SSF52540">
    <property type="entry name" value="P-loop containing nucleoside triphosphate hydrolases"/>
    <property type="match status" value="1"/>
</dbReference>
<dbReference type="OMA" id="MKHENAR"/>
<reference evidence="5 6" key="1">
    <citation type="journal article" date="2010" name="Nature">
        <title>Genome sequence of the palaeopolyploid soybean.</title>
        <authorList>
            <person name="Schmutz J."/>
            <person name="Cannon S.B."/>
            <person name="Schlueter J."/>
            <person name="Ma J."/>
            <person name="Mitros T."/>
            <person name="Nelson W."/>
            <person name="Hyten D.L."/>
            <person name="Song Q."/>
            <person name="Thelen J.J."/>
            <person name="Cheng J."/>
            <person name="Xu D."/>
            <person name="Hellsten U."/>
            <person name="May G.D."/>
            <person name="Yu Y."/>
            <person name="Sakurai T."/>
            <person name="Umezawa T."/>
            <person name="Bhattacharyya M.K."/>
            <person name="Sandhu D."/>
            <person name="Valliyodan B."/>
            <person name="Lindquist E."/>
            <person name="Peto M."/>
            <person name="Grant D."/>
            <person name="Shu S."/>
            <person name="Goodstein D."/>
            <person name="Barry K."/>
            <person name="Futrell-Griggs M."/>
            <person name="Abernathy B."/>
            <person name="Du J."/>
            <person name="Tian Z."/>
            <person name="Zhu L."/>
            <person name="Gill N."/>
            <person name="Joshi T."/>
            <person name="Libault M."/>
            <person name="Sethuraman A."/>
            <person name="Zhang X.-C."/>
            <person name="Shinozaki K."/>
            <person name="Nguyen H.T."/>
            <person name="Wing R.A."/>
            <person name="Cregan P."/>
            <person name="Specht J."/>
            <person name="Grimwood J."/>
            <person name="Rokhsar D."/>
            <person name="Stacey G."/>
            <person name="Shoemaker R.C."/>
            <person name="Jackson S.A."/>
        </authorList>
    </citation>
    <scope>NUCLEOTIDE SEQUENCE</scope>
    <source>
        <strain evidence="6">cv. Williams 82</strain>
        <tissue evidence="5">Callus</tissue>
    </source>
</reference>
<reference evidence="6" key="2">
    <citation type="submission" date="2018-02" db="UniProtKB">
        <authorList>
            <consortium name="EnsemblPlants"/>
        </authorList>
    </citation>
    <scope>IDENTIFICATION</scope>
    <source>
        <strain evidence="6">Williams 82</strain>
    </source>
</reference>
<evidence type="ECO:0000259" key="2">
    <source>
        <dbReference type="Pfam" id="PF05970"/>
    </source>
</evidence>
<dbReference type="EnsemblPlants" id="KRH15579">
    <property type="protein sequence ID" value="KRH15579"/>
    <property type="gene ID" value="GLYMA_14G097300"/>
</dbReference>
<dbReference type="Gene3D" id="3.40.50.300">
    <property type="entry name" value="P-loop containing nucleotide triphosphate hydrolases"/>
    <property type="match status" value="1"/>
</dbReference>
<dbReference type="GO" id="GO:0005524">
    <property type="term" value="F:ATP binding"/>
    <property type="evidence" value="ECO:0007669"/>
    <property type="project" value="UniProtKB-KW"/>
</dbReference>
<dbReference type="AlphaFoldDB" id="A0A0R0GLI9"/>
<evidence type="ECO:0000256" key="1">
    <source>
        <dbReference type="RuleBase" id="RU363044"/>
    </source>
</evidence>
<keyword evidence="1" id="KW-0233">DNA recombination</keyword>
<comment type="cofactor">
    <cofactor evidence="1">
        <name>Mg(2+)</name>
        <dbReference type="ChEBI" id="CHEBI:18420"/>
    </cofactor>
</comment>
<dbReference type="GO" id="GO:0016787">
    <property type="term" value="F:hydrolase activity"/>
    <property type="evidence" value="ECO:0007669"/>
    <property type="project" value="UniProtKB-KW"/>
</dbReference>
<sequence>MFAFTSMGGKVLKSINDRNVPPIFVMKHENARCSVKQNIVEDIRNVLHKYNPYARNYRIIRDTIEKDNQPIIHMKILVKRGIDGRRYNMPTTSEVAALIVGDLDGPDLDRDIIVESQSNYLKFISVFEPAYLPLQYSILFLREEDGYRDDILFSDKVSMREWFPYRIQHRENDKFSLVVSKCLFQQFLVDVYSTIDSSRLLWVRTHKKELRADMYKGLYEAIIRGKTNLSTRGKRIIFPSTFVEGINMTICSWDSYPNLFLTFTCNHKWPELSGYLKKFNLKLEDQPNLFGRFFKIKLDHLIKEIKKRDVFGKIKTVIYTIEFQKRRLPHAHVLVFMHSQSKYVYPEDIDRIIYAEILDEVREPELFKVITSLMIHGPGGVQNKKCPCMHNRKCTKYFPKKRRDNGVNIKRSKSFVDNRFVESYKKYLLLKFNAHINVERCNQTRSTKYLFKYVNKGHDQVTTSFYCSSTGVNESDYVDEIKMYYDCRYIEPSIERLSFHLPNEQVVVFNGKDRINDVLNRPHVQNTKFLAWMEANKRYPEAKLLTYNQFPLHFDVVEWRYYAMSFLEDDKEYIDAIIETSHWGMTSYLRKLFSTLLLSNQLSRPEYVWNNTWQYLTDDILHRQRTILQFPDLVLTPEELKSFALIDSEKLLQSNNKSLMDFPSMPQPDIDLIGEKGNMLIYDELNYDRKVLAKECIHLMSNMTLEQRKNFDKITERVNENKPGLFFLYGYGGIGKTYIWKALFAAFRSKTEIVLTVAFCGIATFLIPRGRIVYSRFAIPINVDENSICNIKQGNILRFSNESNLNIPFRGKVVVLGGDFHRIFLTKNMRLQIGSSDFDVSERKQFLDWILGIGNGTIGHSNDVDINVSIPDDLLLQSKGDLLQFVVNSTYPFFLDNMNDVAFFQDRVILTPRNDIVDLINQYMLSLLPGDEKSYLSLDTPYFVNENNDTPNIVHTAEFFNTITTSRLSNHVLKLKVGVPIMLLRNLDQSVGLCNGTRMIVTKLGKYVIEAKVYIPRLSLRPSDARIPFKFQWRQFPMVISFVMTIYKSQGQSSKYVGVYLRQPIFSHDQLYVAFSRVTSRK</sequence>
<dbReference type="PANTHER" id="PTHR10492:SF78">
    <property type="entry name" value="ATP-DEPENDENT DNA HELICASE"/>
    <property type="match status" value="1"/>
</dbReference>
<dbReference type="EMBL" id="CM000847">
    <property type="protein sequence ID" value="KRH15579.1"/>
    <property type="molecule type" value="Genomic_DNA"/>
</dbReference>
<evidence type="ECO:0000313" key="7">
    <source>
        <dbReference type="Proteomes" id="UP000008827"/>
    </source>
</evidence>
<gene>
    <name evidence="5" type="ORF">GLYMA_14G097300</name>
</gene>
<dbReference type="Pfam" id="PF05970">
    <property type="entry name" value="PIF1"/>
    <property type="match status" value="1"/>
</dbReference>
<keyword evidence="1" id="KW-0378">Hydrolase</keyword>
<dbReference type="Proteomes" id="UP000008827">
    <property type="component" value="Chromosome 14"/>
</dbReference>
<protein>
    <recommendedName>
        <fullName evidence="1">ATP-dependent DNA helicase</fullName>
        <ecNumber evidence="1">5.6.2.3</ecNumber>
    </recommendedName>
</protein>
<feature type="domain" description="Helitron helicase-like" evidence="3">
    <location>
        <begin position="162"/>
        <end position="335"/>
    </location>
</feature>
<dbReference type="PANTHER" id="PTHR10492">
    <property type="match status" value="1"/>
</dbReference>
<keyword evidence="1" id="KW-0347">Helicase</keyword>
<comment type="similarity">
    <text evidence="1">Belongs to the helicase family.</text>
</comment>
<proteinExistence type="inferred from homology"/>
<dbReference type="InParanoid" id="A0A0R0GLI9"/>
<evidence type="ECO:0000313" key="5">
    <source>
        <dbReference type="EMBL" id="KRH15579.1"/>
    </source>
</evidence>
<dbReference type="InterPro" id="IPR049163">
    <property type="entry name" value="Pif1-like_2B_dom"/>
</dbReference>
<feature type="domain" description="DNA helicase Pif1-like DEAD-box helicase" evidence="2">
    <location>
        <begin position="703"/>
        <end position="796"/>
    </location>
</feature>
<dbReference type="InterPro" id="IPR025476">
    <property type="entry name" value="Helitron_helicase-like"/>
</dbReference>
<evidence type="ECO:0000313" key="6">
    <source>
        <dbReference type="EnsemblPlants" id="KRH15579"/>
    </source>
</evidence>
<feature type="domain" description="DNA helicase Pif1-like 2B" evidence="4">
    <location>
        <begin position="958"/>
        <end position="1004"/>
    </location>
</feature>
<organism evidence="5">
    <name type="scientific">Glycine max</name>
    <name type="common">Soybean</name>
    <name type="synonym">Glycine hispida</name>
    <dbReference type="NCBI Taxonomy" id="3847"/>
    <lineage>
        <taxon>Eukaryota</taxon>
        <taxon>Viridiplantae</taxon>
        <taxon>Streptophyta</taxon>
        <taxon>Embryophyta</taxon>
        <taxon>Tracheophyta</taxon>
        <taxon>Spermatophyta</taxon>
        <taxon>Magnoliopsida</taxon>
        <taxon>eudicotyledons</taxon>
        <taxon>Gunneridae</taxon>
        <taxon>Pentapetalae</taxon>
        <taxon>rosids</taxon>
        <taxon>fabids</taxon>
        <taxon>Fabales</taxon>
        <taxon>Fabaceae</taxon>
        <taxon>Papilionoideae</taxon>
        <taxon>50 kb inversion clade</taxon>
        <taxon>NPAAA clade</taxon>
        <taxon>indigoferoid/millettioid clade</taxon>
        <taxon>Phaseoleae</taxon>
        <taxon>Glycine</taxon>
        <taxon>Glycine subgen. Soja</taxon>
    </lineage>
</organism>
<dbReference type="GO" id="GO:0043139">
    <property type="term" value="F:5'-3' DNA helicase activity"/>
    <property type="evidence" value="ECO:0007669"/>
    <property type="project" value="UniProtKB-EC"/>
</dbReference>
<dbReference type="Pfam" id="PF14214">
    <property type="entry name" value="Helitron_like_N"/>
    <property type="match status" value="1"/>
</dbReference>
<keyword evidence="1" id="KW-0067">ATP-binding</keyword>
<dbReference type="PaxDb" id="3847-GLYMA14G11069.1"/>
<reference evidence="5" key="3">
    <citation type="submission" date="2018-07" db="EMBL/GenBank/DDBJ databases">
        <title>WGS assembly of Glycine max.</title>
        <authorList>
            <person name="Schmutz J."/>
            <person name="Cannon S."/>
            <person name="Schlueter J."/>
            <person name="Ma J."/>
            <person name="Mitros T."/>
            <person name="Nelson W."/>
            <person name="Hyten D."/>
            <person name="Song Q."/>
            <person name="Thelen J."/>
            <person name="Cheng J."/>
            <person name="Xu D."/>
            <person name="Hellsten U."/>
            <person name="May G."/>
            <person name="Yu Y."/>
            <person name="Sakurai T."/>
            <person name="Umezawa T."/>
            <person name="Bhattacharyya M."/>
            <person name="Sandhu D."/>
            <person name="Valliyodan B."/>
            <person name="Lindquist E."/>
            <person name="Peto M."/>
            <person name="Grant D."/>
            <person name="Shu S."/>
            <person name="Goodstein D."/>
            <person name="Barry K."/>
            <person name="Futrell-Griggs M."/>
            <person name="Abernathy B."/>
            <person name="Du J."/>
            <person name="Tian Z."/>
            <person name="Zhu L."/>
            <person name="Gill N."/>
            <person name="Joshi T."/>
            <person name="Libault M."/>
            <person name="Sethuraman A."/>
            <person name="Zhang X."/>
            <person name="Shinozaki K."/>
            <person name="Nguyen H."/>
            <person name="Wing R."/>
            <person name="Cregan P."/>
            <person name="Specht J."/>
            <person name="Grimwood J."/>
            <person name="Rokhsar D."/>
            <person name="Stacey G."/>
            <person name="Shoemaker R."/>
            <person name="Jackson S."/>
        </authorList>
    </citation>
    <scope>NUCLEOTIDE SEQUENCE</scope>
    <source>
        <tissue evidence="5">Callus</tissue>
    </source>
</reference>
<keyword evidence="1" id="KW-0234">DNA repair</keyword>
<dbReference type="SMR" id="A0A0R0GLI9"/>
<dbReference type="GO" id="GO:0006281">
    <property type="term" value="P:DNA repair"/>
    <property type="evidence" value="ECO:0007669"/>
    <property type="project" value="UniProtKB-KW"/>
</dbReference>
<dbReference type="GO" id="GO:0006310">
    <property type="term" value="P:DNA recombination"/>
    <property type="evidence" value="ECO:0007669"/>
    <property type="project" value="UniProtKB-KW"/>
</dbReference>
<keyword evidence="7" id="KW-1185">Reference proteome</keyword>
<dbReference type="EC" id="5.6.2.3" evidence="1"/>
<dbReference type="Gramene" id="KRH15579">
    <property type="protein sequence ID" value="KRH15579"/>
    <property type="gene ID" value="GLYMA_14G097300"/>
</dbReference>
<dbReference type="InterPro" id="IPR010285">
    <property type="entry name" value="DNA_helicase_pif1-like_DEAD"/>
</dbReference>
<name>A0A0R0GLI9_SOYBN</name>
<dbReference type="GO" id="GO:0000723">
    <property type="term" value="P:telomere maintenance"/>
    <property type="evidence" value="ECO:0007669"/>
    <property type="project" value="InterPro"/>
</dbReference>
<accession>A0A0R0GLI9</accession>
<dbReference type="InterPro" id="IPR027417">
    <property type="entry name" value="P-loop_NTPase"/>
</dbReference>
<evidence type="ECO:0000259" key="3">
    <source>
        <dbReference type="Pfam" id="PF14214"/>
    </source>
</evidence>
<keyword evidence="1" id="KW-0227">DNA damage</keyword>
<evidence type="ECO:0000259" key="4">
    <source>
        <dbReference type="Pfam" id="PF21530"/>
    </source>
</evidence>
<keyword evidence="1" id="KW-0547">Nucleotide-binding</keyword>
<comment type="catalytic activity">
    <reaction evidence="1">
        <text>ATP + H2O = ADP + phosphate + H(+)</text>
        <dbReference type="Rhea" id="RHEA:13065"/>
        <dbReference type="ChEBI" id="CHEBI:15377"/>
        <dbReference type="ChEBI" id="CHEBI:15378"/>
        <dbReference type="ChEBI" id="CHEBI:30616"/>
        <dbReference type="ChEBI" id="CHEBI:43474"/>
        <dbReference type="ChEBI" id="CHEBI:456216"/>
        <dbReference type="EC" id="5.6.2.3"/>
    </reaction>
</comment>